<dbReference type="GO" id="GO:0004649">
    <property type="term" value="F:poly(ADP-ribose) glycohydrolase activity"/>
    <property type="evidence" value="ECO:0007669"/>
    <property type="project" value="UniProtKB-EC"/>
</dbReference>
<dbReference type="FunCoup" id="A0A671YJW5">
    <property type="interactions" value="1"/>
</dbReference>
<feature type="region of interest" description="Disordered" evidence="5">
    <location>
        <begin position="16"/>
        <end position="161"/>
    </location>
</feature>
<evidence type="ECO:0000256" key="3">
    <source>
        <dbReference type="ARBA" id="ARBA00022801"/>
    </source>
</evidence>
<dbReference type="InParanoid" id="A0A671YJW5"/>
<dbReference type="GO" id="GO:0006282">
    <property type="term" value="P:regulation of DNA repair"/>
    <property type="evidence" value="ECO:0007669"/>
    <property type="project" value="InterPro"/>
</dbReference>
<evidence type="ECO:0000313" key="9">
    <source>
        <dbReference type="Proteomes" id="UP000472265"/>
    </source>
</evidence>
<dbReference type="Pfam" id="PF20811">
    <property type="entry name" value="PARG_cat_N"/>
    <property type="match status" value="1"/>
</dbReference>
<feature type="compositionally biased region" description="Basic and acidic residues" evidence="5">
    <location>
        <begin position="30"/>
        <end position="50"/>
    </location>
</feature>
<evidence type="ECO:0000313" key="8">
    <source>
        <dbReference type="Ensembl" id="ENSSAUP00010063098.1"/>
    </source>
</evidence>
<protein>
    <recommendedName>
        <fullName evidence="2">poly(ADP-ribose) glycohydrolase</fullName>
        <ecNumber evidence="2">3.2.1.143</ecNumber>
    </recommendedName>
</protein>
<dbReference type="Pfam" id="PF05028">
    <property type="entry name" value="PARG_cat_C"/>
    <property type="match status" value="1"/>
</dbReference>
<proteinExistence type="inferred from homology"/>
<accession>A0A671YJW5</accession>
<dbReference type="GO" id="GO:0005634">
    <property type="term" value="C:nucleus"/>
    <property type="evidence" value="ECO:0007669"/>
    <property type="project" value="TreeGrafter"/>
</dbReference>
<keyword evidence="3" id="KW-0378">Hydrolase</keyword>
<evidence type="ECO:0000259" key="7">
    <source>
        <dbReference type="Pfam" id="PF20811"/>
    </source>
</evidence>
<dbReference type="Ensembl" id="ENSSAUT00010066146.1">
    <property type="protein sequence ID" value="ENSSAUP00010063098.1"/>
    <property type="gene ID" value="ENSSAUG00010025429.1"/>
</dbReference>
<dbReference type="InterPro" id="IPR046372">
    <property type="entry name" value="PARG_cat_C"/>
</dbReference>
<dbReference type="GO" id="GO:0005737">
    <property type="term" value="C:cytoplasm"/>
    <property type="evidence" value="ECO:0007669"/>
    <property type="project" value="TreeGrafter"/>
</dbReference>
<dbReference type="OMA" id="FVKCIPK"/>
<dbReference type="InterPro" id="IPR007724">
    <property type="entry name" value="Poly_GlycHdrlase"/>
</dbReference>
<dbReference type="PANTHER" id="PTHR12837">
    <property type="entry name" value="POLY ADP-RIBOSE GLYCOHYDROLASE"/>
    <property type="match status" value="1"/>
</dbReference>
<evidence type="ECO:0000256" key="5">
    <source>
        <dbReference type="SAM" id="MobiDB-lite"/>
    </source>
</evidence>
<name>A0A671YJW5_SPAAU</name>
<dbReference type="InterPro" id="IPR048362">
    <property type="entry name" value="PARG_helical"/>
</dbReference>
<sequence length="675" mass="75150">MIITLHLLYSLIRDMSKKHPHPNDSSQMRDVLEFDPLNKSDTKQNRKESSSQDGGSSISSSHAASSTSHTASSTSHTASSTSHTTSSLHAPSSSSSRTSSPSRGASSSPSRGASSSPSRGASSSPSRGASSSPSRGASSSPSRREAVGHEKRDEQPTCWDDGSSSCCELGDLKRLPQCNRPLGRLDFSSSHTVLVDVASFNSGSVRPQKGRDMWNSNFVKMPSSWSSFATVKTGFTKTPTKVRRWDEIHKHLKGLTKKTTVSVKDVEEAIIKCNPKYKDQWPFDALSSFVKCIPKEENYFPTLFPKIAKLALMLPDYVDKAIPLLQRGKAASITLSQVQISCLLANAFFCTFPHRNATNPTAEYHNYPSINFSSLFGKWSERKREKLRAIMHYFHVVTDERSRPTGLVTFERRCLRDTDVSSWKSCNEKMRKLHVASHGAIETEGTGMLQVDFACNMIGGGVLGAGLVQEEILFLINPELIVSRLFTEKLDDNECLIITGSQQFSRYSGFGDTFEWAGPHEDHLPRDEWRRKQRQILAIDALHFRHSREQYSMRKVMRELNKAYCGFKGDGSGEPDIATGKWGCGAFNGDPQLKAVIQLMAAARAKRGLAFFTFGDDLLKYDLERIHHLLLKEATTVGKLFGLLEDYCSDQVRGGPHVDLFEFIRNHHRPSRSQL</sequence>
<dbReference type="GO" id="GO:1990966">
    <property type="term" value="P:ATP generation from poly-ADP-D-ribose"/>
    <property type="evidence" value="ECO:0007669"/>
    <property type="project" value="TreeGrafter"/>
</dbReference>
<dbReference type="AlphaFoldDB" id="A0A671YJW5"/>
<evidence type="ECO:0000256" key="4">
    <source>
        <dbReference type="PIRSR" id="PIRSR607724-1"/>
    </source>
</evidence>
<reference evidence="8" key="3">
    <citation type="submission" date="2025-09" db="UniProtKB">
        <authorList>
            <consortium name="Ensembl"/>
        </authorList>
    </citation>
    <scope>IDENTIFICATION</scope>
</reference>
<reference evidence="8" key="1">
    <citation type="submission" date="2021-04" db="EMBL/GenBank/DDBJ databases">
        <authorList>
            <consortium name="Wellcome Sanger Institute Data Sharing"/>
        </authorList>
    </citation>
    <scope>NUCLEOTIDE SEQUENCE [LARGE SCALE GENOMIC DNA]</scope>
</reference>
<feature type="compositionally biased region" description="Low complexity" evidence="5">
    <location>
        <begin position="51"/>
        <end position="141"/>
    </location>
</feature>
<feature type="compositionally biased region" description="Basic and acidic residues" evidence="5">
    <location>
        <begin position="142"/>
        <end position="155"/>
    </location>
</feature>
<organism evidence="8 9">
    <name type="scientific">Sparus aurata</name>
    <name type="common">Gilthead sea bream</name>
    <dbReference type="NCBI Taxonomy" id="8175"/>
    <lineage>
        <taxon>Eukaryota</taxon>
        <taxon>Metazoa</taxon>
        <taxon>Chordata</taxon>
        <taxon>Craniata</taxon>
        <taxon>Vertebrata</taxon>
        <taxon>Euteleostomi</taxon>
        <taxon>Actinopterygii</taxon>
        <taxon>Neopterygii</taxon>
        <taxon>Teleostei</taxon>
        <taxon>Neoteleostei</taxon>
        <taxon>Acanthomorphata</taxon>
        <taxon>Eupercaria</taxon>
        <taxon>Spariformes</taxon>
        <taxon>Sparidae</taxon>
        <taxon>Sparus</taxon>
    </lineage>
</organism>
<gene>
    <name evidence="8" type="primary">pargl</name>
</gene>
<dbReference type="GeneTree" id="ENSGT00390000003652"/>
<dbReference type="Proteomes" id="UP000472265">
    <property type="component" value="Chromosome 12"/>
</dbReference>
<dbReference type="PANTHER" id="PTHR12837:SF9">
    <property type="entry name" value="POLY(ADP-RIBOSE) GLYCOHYDROLASE"/>
    <property type="match status" value="1"/>
</dbReference>
<keyword evidence="9" id="KW-1185">Reference proteome</keyword>
<comment type="similarity">
    <text evidence="1">Belongs to the poly(ADP-ribose) glycohydrolase family.</text>
</comment>
<dbReference type="GO" id="GO:0009225">
    <property type="term" value="P:nucleotide-sugar metabolic process"/>
    <property type="evidence" value="ECO:0007669"/>
    <property type="project" value="TreeGrafter"/>
</dbReference>
<feature type="domain" description="PARG helical" evidence="7">
    <location>
        <begin position="296"/>
        <end position="412"/>
    </location>
</feature>
<evidence type="ECO:0000256" key="2">
    <source>
        <dbReference type="ARBA" id="ARBA00012255"/>
    </source>
</evidence>
<evidence type="ECO:0000256" key="1">
    <source>
        <dbReference type="ARBA" id="ARBA00009545"/>
    </source>
</evidence>
<feature type="active site" evidence="4">
    <location>
        <position position="452"/>
    </location>
</feature>
<feature type="active site" evidence="4">
    <location>
        <position position="470"/>
    </location>
</feature>
<dbReference type="GO" id="GO:0005975">
    <property type="term" value="P:carbohydrate metabolic process"/>
    <property type="evidence" value="ECO:0007669"/>
    <property type="project" value="InterPro"/>
</dbReference>
<reference evidence="8" key="2">
    <citation type="submission" date="2025-08" db="UniProtKB">
        <authorList>
            <consortium name="Ensembl"/>
        </authorList>
    </citation>
    <scope>IDENTIFICATION</scope>
</reference>
<evidence type="ECO:0000259" key="6">
    <source>
        <dbReference type="Pfam" id="PF05028"/>
    </source>
</evidence>
<feature type="domain" description="PARG catalytic Macro" evidence="6">
    <location>
        <begin position="421"/>
        <end position="619"/>
    </location>
</feature>
<feature type="active site" evidence="4">
    <location>
        <position position="471"/>
    </location>
</feature>
<dbReference type="EC" id="3.2.1.143" evidence="2"/>